<dbReference type="AlphaFoldDB" id="R0MGB4"/>
<proteinExistence type="predicted"/>
<keyword evidence="3" id="KW-1185">Reference proteome</keyword>
<dbReference type="VEuPathDB" id="MicrosporidiaDB:NBO_137g0001"/>
<sequence length="141" mass="16496">MRIIAFLMFHVLIYCDPFERERTLIRRSKNYNKVCRKLLYTIRTASHFFVPMALPLVPVIDLMINAFEDCIKALDESLKEYDSGKIQSDEVLVQASVKFSLYSTTNFTTAVVWEFIVKQFTRNLNYFADTVDMIVNECSIN</sequence>
<accession>R0MGB4</accession>
<protein>
    <submittedName>
        <fullName evidence="1">Uncharacterized protein</fullName>
    </submittedName>
</protein>
<organism evidence="1 3">
    <name type="scientific">Nosema bombycis (strain CQ1 / CVCC 102059)</name>
    <name type="common">Microsporidian parasite</name>
    <name type="synonym">Pebrine of silkworm</name>
    <dbReference type="NCBI Taxonomy" id="578461"/>
    <lineage>
        <taxon>Eukaryota</taxon>
        <taxon>Fungi</taxon>
        <taxon>Fungi incertae sedis</taxon>
        <taxon>Microsporidia</taxon>
        <taxon>Nosematidae</taxon>
        <taxon>Nosema</taxon>
    </lineage>
</organism>
<dbReference type="HOGENOM" id="CLU_152081_0_0_1"/>
<dbReference type="Proteomes" id="UP000016927">
    <property type="component" value="Unassembled WGS sequence"/>
</dbReference>
<dbReference type="EMBL" id="KB908915">
    <property type="protein sequence ID" value="EOB15220.1"/>
    <property type="molecule type" value="Genomic_DNA"/>
</dbReference>
<name>R0MGB4_NOSB1</name>
<dbReference type="EMBL" id="KB909045">
    <property type="protein sequence ID" value="EOB13180.1"/>
    <property type="molecule type" value="Genomic_DNA"/>
</dbReference>
<evidence type="ECO:0000313" key="2">
    <source>
        <dbReference type="EMBL" id="EOB15220.1"/>
    </source>
</evidence>
<reference evidence="1 3" key="1">
    <citation type="journal article" date="2013" name="BMC Genomics">
        <title>Comparative genomics of parasitic silkworm microsporidia reveal an association between genome expansion and host adaptation.</title>
        <authorList>
            <person name="Pan G."/>
            <person name="Xu J."/>
            <person name="Li T."/>
            <person name="Xia Q."/>
            <person name="Liu S.L."/>
            <person name="Zhang G."/>
            <person name="Li S."/>
            <person name="Li C."/>
            <person name="Liu H."/>
            <person name="Yang L."/>
            <person name="Liu T."/>
            <person name="Zhang X."/>
            <person name="Wu Z."/>
            <person name="Fan W."/>
            <person name="Dang X."/>
            <person name="Xiang H."/>
            <person name="Tao M."/>
            <person name="Li Y."/>
            <person name="Hu J."/>
            <person name="Li Z."/>
            <person name="Lin L."/>
            <person name="Luo J."/>
            <person name="Geng L."/>
            <person name="Wang L."/>
            <person name="Long M."/>
            <person name="Wan Y."/>
            <person name="He N."/>
            <person name="Zhang Z."/>
            <person name="Lu C."/>
            <person name="Keeling P.J."/>
            <person name="Wang J."/>
            <person name="Xiang Z."/>
            <person name="Zhou Z."/>
        </authorList>
    </citation>
    <scope>NUCLEOTIDE SEQUENCE [LARGE SCALE GENOMIC DNA]</scope>
    <source>
        <strain evidence="1">CQ1</strain>
        <strain evidence="3">CQ1 / CVCC 102059</strain>
    </source>
</reference>
<dbReference type="VEuPathDB" id="MicrosporidiaDB:NBO_7g0038"/>
<evidence type="ECO:0000313" key="1">
    <source>
        <dbReference type="EMBL" id="EOB13180.1"/>
    </source>
</evidence>
<evidence type="ECO:0000313" key="3">
    <source>
        <dbReference type="Proteomes" id="UP000016927"/>
    </source>
</evidence>
<gene>
    <name evidence="1" type="ORF">NBO_137g0001</name>
    <name evidence="2" type="ORF">NBO_7g0038</name>
</gene>